<evidence type="ECO:0000313" key="1">
    <source>
        <dbReference type="EMBL" id="TKR62985.1"/>
    </source>
</evidence>
<dbReference type="Proteomes" id="UP000298663">
    <property type="component" value="Unassembled WGS sequence"/>
</dbReference>
<gene>
    <name evidence="1" type="ORF">L596_026876</name>
</gene>
<dbReference type="AlphaFoldDB" id="A0A4V5ZYB3"/>
<reference evidence="1 2" key="1">
    <citation type="journal article" date="2015" name="Genome Biol.">
        <title>Comparative genomics of Steinernema reveals deeply conserved gene regulatory networks.</title>
        <authorList>
            <person name="Dillman A.R."/>
            <person name="Macchietto M."/>
            <person name="Porter C.F."/>
            <person name="Rogers A."/>
            <person name="Williams B."/>
            <person name="Antoshechkin I."/>
            <person name="Lee M.M."/>
            <person name="Goodwin Z."/>
            <person name="Lu X."/>
            <person name="Lewis E.E."/>
            <person name="Goodrich-Blair H."/>
            <person name="Stock S.P."/>
            <person name="Adams B.J."/>
            <person name="Sternberg P.W."/>
            <person name="Mortazavi A."/>
        </authorList>
    </citation>
    <scope>NUCLEOTIDE SEQUENCE [LARGE SCALE GENOMIC DNA]</scope>
    <source>
        <strain evidence="1 2">ALL</strain>
    </source>
</reference>
<proteinExistence type="predicted"/>
<name>A0A4V5ZYB3_STECR</name>
<evidence type="ECO:0000313" key="2">
    <source>
        <dbReference type="Proteomes" id="UP000298663"/>
    </source>
</evidence>
<reference evidence="1 2" key="2">
    <citation type="journal article" date="2019" name="G3 (Bethesda)">
        <title>Hybrid Assembly of the Genome of the Entomopathogenic Nematode Steinernema carpocapsae Identifies the X-Chromosome.</title>
        <authorList>
            <person name="Serra L."/>
            <person name="Macchietto M."/>
            <person name="Macias-Munoz A."/>
            <person name="McGill C.J."/>
            <person name="Rodriguez I.M."/>
            <person name="Rodriguez B."/>
            <person name="Murad R."/>
            <person name="Mortazavi A."/>
        </authorList>
    </citation>
    <scope>NUCLEOTIDE SEQUENCE [LARGE SCALE GENOMIC DNA]</scope>
    <source>
        <strain evidence="1 2">ALL</strain>
    </source>
</reference>
<protein>
    <submittedName>
        <fullName evidence="1">Uncharacterized protein</fullName>
    </submittedName>
</protein>
<sequence>MNKLILYVIMTRPDRTCDLRRAAEFNLSVSPRAIARICRGPRDLQKSHQSEAEFCWSSGSTAPDIVEAAAPCLVLLFRTPKCPLSRRSLALFDEVHHRDNCICLDPSKVLVCVPVCKGQLETIQDTPYKTRVAFKARSPRVCIITAEGVSACGLEQQTAPPHNCQLLPFVYF</sequence>
<organism evidence="1 2">
    <name type="scientific">Steinernema carpocapsae</name>
    <name type="common">Entomopathogenic nematode</name>
    <dbReference type="NCBI Taxonomy" id="34508"/>
    <lineage>
        <taxon>Eukaryota</taxon>
        <taxon>Metazoa</taxon>
        <taxon>Ecdysozoa</taxon>
        <taxon>Nematoda</taxon>
        <taxon>Chromadorea</taxon>
        <taxon>Rhabditida</taxon>
        <taxon>Tylenchina</taxon>
        <taxon>Panagrolaimomorpha</taxon>
        <taxon>Strongyloidoidea</taxon>
        <taxon>Steinernematidae</taxon>
        <taxon>Steinernema</taxon>
    </lineage>
</organism>
<accession>A0A4V5ZYB3</accession>
<dbReference type="EMBL" id="AZBU02000010">
    <property type="protein sequence ID" value="TKR62985.1"/>
    <property type="molecule type" value="Genomic_DNA"/>
</dbReference>
<keyword evidence="2" id="KW-1185">Reference proteome</keyword>
<comment type="caution">
    <text evidence="1">The sequence shown here is derived from an EMBL/GenBank/DDBJ whole genome shotgun (WGS) entry which is preliminary data.</text>
</comment>